<reference evidence="1" key="1">
    <citation type="submission" date="2021-01" db="UniProtKB">
        <authorList>
            <consortium name="EnsemblPlants"/>
        </authorList>
    </citation>
    <scope>IDENTIFICATION</scope>
</reference>
<accession>A0A7N0VI86</accession>
<sequence>MSLTASPSSACRFSSSAFLGLTSNRDLQLLTRRKRPQTPKFPQACLSSSSGIQLFFSFPNAFSFWVPKFLSTSAFMFLSALSHIIDHQFVRALYSLVAHCNL</sequence>
<proteinExistence type="predicted"/>
<keyword evidence="2" id="KW-1185">Reference proteome</keyword>
<evidence type="ECO:0000313" key="2">
    <source>
        <dbReference type="Proteomes" id="UP000594263"/>
    </source>
</evidence>
<evidence type="ECO:0000313" key="1">
    <source>
        <dbReference type="EnsemblPlants" id="Kaladp0809s0006.1.v1.1"/>
    </source>
</evidence>
<dbReference type="EnsemblPlants" id="Kaladp0809s0006.1.v1.1">
    <property type="protein sequence ID" value="Kaladp0809s0006.1.v1.1"/>
    <property type="gene ID" value="Kaladp0809s0006.v1.1"/>
</dbReference>
<dbReference type="Gramene" id="Kaladp0809s0006.1.v1.1">
    <property type="protein sequence ID" value="Kaladp0809s0006.1.v1.1"/>
    <property type="gene ID" value="Kaladp0809s0006.v1.1"/>
</dbReference>
<name>A0A7N0VI86_KALFE</name>
<protein>
    <submittedName>
        <fullName evidence="1">Uncharacterized protein</fullName>
    </submittedName>
</protein>
<dbReference type="Proteomes" id="UP000594263">
    <property type="component" value="Unplaced"/>
</dbReference>
<organism evidence="1 2">
    <name type="scientific">Kalanchoe fedtschenkoi</name>
    <name type="common">Lavender scallops</name>
    <name type="synonym">South American air plant</name>
    <dbReference type="NCBI Taxonomy" id="63787"/>
    <lineage>
        <taxon>Eukaryota</taxon>
        <taxon>Viridiplantae</taxon>
        <taxon>Streptophyta</taxon>
        <taxon>Embryophyta</taxon>
        <taxon>Tracheophyta</taxon>
        <taxon>Spermatophyta</taxon>
        <taxon>Magnoliopsida</taxon>
        <taxon>eudicotyledons</taxon>
        <taxon>Gunneridae</taxon>
        <taxon>Pentapetalae</taxon>
        <taxon>Saxifragales</taxon>
        <taxon>Crassulaceae</taxon>
        <taxon>Kalanchoe</taxon>
    </lineage>
</organism>
<dbReference type="AlphaFoldDB" id="A0A7N0VI86"/>